<dbReference type="Gene3D" id="1.20.1050.10">
    <property type="match status" value="1"/>
</dbReference>
<accession>A0AAD7ASC6</accession>
<dbReference type="InterPro" id="IPR054416">
    <property type="entry name" value="GST_UstS-like_C"/>
</dbReference>
<dbReference type="PROSITE" id="PS50404">
    <property type="entry name" value="GST_NTER"/>
    <property type="match status" value="1"/>
</dbReference>
<dbReference type="Proteomes" id="UP001218218">
    <property type="component" value="Unassembled WGS sequence"/>
</dbReference>
<dbReference type="Gene3D" id="3.40.30.10">
    <property type="entry name" value="Glutaredoxin"/>
    <property type="match status" value="1"/>
</dbReference>
<evidence type="ECO:0000313" key="3">
    <source>
        <dbReference type="Proteomes" id="UP001218218"/>
    </source>
</evidence>
<dbReference type="InterPro" id="IPR036282">
    <property type="entry name" value="Glutathione-S-Trfase_C_sf"/>
</dbReference>
<dbReference type="SUPFAM" id="SSF47616">
    <property type="entry name" value="GST C-terminal domain-like"/>
    <property type="match status" value="1"/>
</dbReference>
<proteinExistence type="predicted"/>
<reference evidence="2" key="1">
    <citation type="submission" date="2023-03" db="EMBL/GenBank/DDBJ databases">
        <title>Massive genome expansion in bonnet fungi (Mycena s.s.) driven by repeated elements and novel gene families across ecological guilds.</title>
        <authorList>
            <consortium name="Lawrence Berkeley National Laboratory"/>
            <person name="Harder C.B."/>
            <person name="Miyauchi S."/>
            <person name="Viragh M."/>
            <person name="Kuo A."/>
            <person name="Thoen E."/>
            <person name="Andreopoulos B."/>
            <person name="Lu D."/>
            <person name="Skrede I."/>
            <person name="Drula E."/>
            <person name="Henrissat B."/>
            <person name="Morin E."/>
            <person name="Kohler A."/>
            <person name="Barry K."/>
            <person name="LaButti K."/>
            <person name="Morin E."/>
            <person name="Salamov A."/>
            <person name="Lipzen A."/>
            <person name="Mereny Z."/>
            <person name="Hegedus B."/>
            <person name="Baldrian P."/>
            <person name="Stursova M."/>
            <person name="Weitz H."/>
            <person name="Taylor A."/>
            <person name="Grigoriev I.V."/>
            <person name="Nagy L.G."/>
            <person name="Martin F."/>
            <person name="Kauserud H."/>
        </authorList>
    </citation>
    <scope>NUCLEOTIDE SEQUENCE</scope>
    <source>
        <strain evidence="2">CBHHK002</strain>
    </source>
</reference>
<organism evidence="2 3">
    <name type="scientific">Mycena albidolilacea</name>
    <dbReference type="NCBI Taxonomy" id="1033008"/>
    <lineage>
        <taxon>Eukaryota</taxon>
        <taxon>Fungi</taxon>
        <taxon>Dikarya</taxon>
        <taxon>Basidiomycota</taxon>
        <taxon>Agaricomycotina</taxon>
        <taxon>Agaricomycetes</taxon>
        <taxon>Agaricomycetidae</taxon>
        <taxon>Agaricales</taxon>
        <taxon>Marasmiineae</taxon>
        <taxon>Mycenaceae</taxon>
        <taxon>Mycena</taxon>
    </lineage>
</organism>
<dbReference type="InterPro" id="IPR036249">
    <property type="entry name" value="Thioredoxin-like_sf"/>
</dbReference>
<sequence length="259" mass="29610">MSNAPIIFYDIPSKAPGCAWSPNTWKTRYALNYKGLAYKTEWIEYPDIADLCKKIGAEPTMIRKDGRPYYSLPVIQDPKTGAVISDSARIAEYLDETYPDTPKVFPAETHVLQRAFMAAYDGATEPLVSYIIPAVARILRQGSIEYYVRTREESFGKKLVEVWPTGEAHEVKWKDVEAGFGKVDRWLNEPLNKGKPFVMGNVVSFADFMIAGEMHWCRQAFGEESDLWKDMMTWHGGRWARLVADLKKYEGAREEDMTD</sequence>
<dbReference type="Pfam" id="PF22041">
    <property type="entry name" value="GST_C_7"/>
    <property type="match status" value="1"/>
</dbReference>
<keyword evidence="3" id="KW-1185">Reference proteome</keyword>
<feature type="domain" description="GST N-terminal" evidence="1">
    <location>
        <begin position="11"/>
        <end position="102"/>
    </location>
</feature>
<protein>
    <recommendedName>
        <fullName evidence="1">GST N-terminal domain-containing protein</fullName>
    </recommendedName>
</protein>
<dbReference type="CDD" id="cd03038">
    <property type="entry name" value="GST_N_etherase_LigE"/>
    <property type="match status" value="1"/>
</dbReference>
<name>A0AAD7ASC6_9AGAR</name>
<comment type="caution">
    <text evidence="2">The sequence shown here is derived from an EMBL/GenBank/DDBJ whole genome shotgun (WGS) entry which is preliminary data.</text>
</comment>
<dbReference type="Pfam" id="PF13409">
    <property type="entry name" value="GST_N_2"/>
    <property type="match status" value="1"/>
</dbReference>
<dbReference type="AlphaFoldDB" id="A0AAD7ASC6"/>
<evidence type="ECO:0000259" key="1">
    <source>
        <dbReference type="PROSITE" id="PS50404"/>
    </source>
</evidence>
<dbReference type="EMBL" id="JARIHO010000002">
    <property type="protein sequence ID" value="KAJ7366670.1"/>
    <property type="molecule type" value="Genomic_DNA"/>
</dbReference>
<gene>
    <name evidence="2" type="ORF">DFH08DRAFT_909847</name>
</gene>
<evidence type="ECO:0000313" key="2">
    <source>
        <dbReference type="EMBL" id="KAJ7366670.1"/>
    </source>
</evidence>
<dbReference type="InterPro" id="IPR004045">
    <property type="entry name" value="Glutathione_S-Trfase_N"/>
</dbReference>
<dbReference type="SUPFAM" id="SSF52833">
    <property type="entry name" value="Thioredoxin-like"/>
    <property type="match status" value="1"/>
</dbReference>